<proteinExistence type="predicted"/>
<dbReference type="EMBL" id="CP119316">
    <property type="protein sequence ID" value="WEK46342.1"/>
    <property type="molecule type" value="Genomic_DNA"/>
</dbReference>
<evidence type="ECO:0000313" key="2">
    <source>
        <dbReference type="EMBL" id="WEK46342.1"/>
    </source>
</evidence>
<evidence type="ECO:0000313" key="3">
    <source>
        <dbReference type="Proteomes" id="UP001218362"/>
    </source>
</evidence>
<accession>A0AAJ6BMS4</accession>
<gene>
    <name evidence="2" type="ORF">P0Y56_15210</name>
</gene>
<protein>
    <submittedName>
        <fullName evidence="2">Nuclear transport factor 2 family protein</fullName>
    </submittedName>
</protein>
<dbReference type="AlphaFoldDB" id="A0AAJ6BMS4"/>
<dbReference type="Pfam" id="PF13577">
    <property type="entry name" value="SnoaL_4"/>
    <property type="match status" value="1"/>
</dbReference>
<dbReference type="Gene3D" id="3.10.450.50">
    <property type="match status" value="1"/>
</dbReference>
<dbReference type="InterPro" id="IPR037401">
    <property type="entry name" value="SnoaL-like"/>
</dbReference>
<reference evidence="2" key="1">
    <citation type="submission" date="2023-03" db="EMBL/GenBank/DDBJ databases">
        <title>Andean soil-derived lignocellulolytic bacterial consortium as a source of novel taxa and putative plastic-active enzymes.</title>
        <authorList>
            <person name="Diaz-Garcia L."/>
            <person name="Chuvochina M."/>
            <person name="Feuerriegel G."/>
            <person name="Bunk B."/>
            <person name="Sproer C."/>
            <person name="Streit W.R."/>
            <person name="Rodriguez L.M."/>
            <person name="Overmann J."/>
            <person name="Jimenez D.J."/>
        </authorList>
    </citation>
    <scope>NUCLEOTIDE SEQUENCE</scope>
    <source>
        <strain evidence="2">MAG 26</strain>
    </source>
</reference>
<name>A0AAJ6BMS4_9SPHN</name>
<sequence>MSIPAQDLVDLQQLANRYWALADLLEEVPLAELFAADATFDLGSLKLEGLPAIEKFFADRAVGMRETERTTRHVATNFLALPEGPDRVRIRSTGLVYAANGTLPLEAAAPSGIADFEDICLRQSNGRWLYHYRSGRTVFVGPNAASFAR</sequence>
<dbReference type="KEGG" id="acob:P0Y56_15210"/>
<organism evidence="2 3">
    <name type="scientific">Candidatus Andeanibacterium colombiense</name>
    <dbReference type="NCBI Taxonomy" id="3121345"/>
    <lineage>
        <taxon>Bacteria</taxon>
        <taxon>Pseudomonadati</taxon>
        <taxon>Pseudomonadota</taxon>
        <taxon>Alphaproteobacteria</taxon>
        <taxon>Sphingomonadales</taxon>
        <taxon>Sphingomonadaceae</taxon>
        <taxon>Candidatus Andeanibacterium</taxon>
    </lineage>
</organism>
<dbReference type="Proteomes" id="UP001218362">
    <property type="component" value="Chromosome"/>
</dbReference>
<dbReference type="SUPFAM" id="SSF54427">
    <property type="entry name" value="NTF2-like"/>
    <property type="match status" value="1"/>
</dbReference>
<feature type="domain" description="SnoaL-like" evidence="1">
    <location>
        <begin position="6"/>
        <end position="132"/>
    </location>
</feature>
<dbReference type="InterPro" id="IPR032710">
    <property type="entry name" value="NTF2-like_dom_sf"/>
</dbReference>
<evidence type="ECO:0000259" key="1">
    <source>
        <dbReference type="Pfam" id="PF13577"/>
    </source>
</evidence>